<dbReference type="AlphaFoldDB" id="X1IFQ3"/>
<feature type="non-terminal residue" evidence="1">
    <location>
        <position position="1"/>
    </location>
</feature>
<sequence>WGKADKNGKKRTDLAIINSHTRSSKLITEDCRKPLWELILETNPQIFKKFA</sequence>
<gene>
    <name evidence="1" type="ORF">S03H2_64670</name>
</gene>
<organism evidence="1">
    <name type="scientific">marine sediment metagenome</name>
    <dbReference type="NCBI Taxonomy" id="412755"/>
    <lineage>
        <taxon>unclassified sequences</taxon>
        <taxon>metagenomes</taxon>
        <taxon>ecological metagenomes</taxon>
    </lineage>
</organism>
<dbReference type="EMBL" id="BARU01042039">
    <property type="protein sequence ID" value="GAH80522.1"/>
    <property type="molecule type" value="Genomic_DNA"/>
</dbReference>
<evidence type="ECO:0000313" key="1">
    <source>
        <dbReference type="EMBL" id="GAH80522.1"/>
    </source>
</evidence>
<comment type="caution">
    <text evidence="1">The sequence shown here is derived from an EMBL/GenBank/DDBJ whole genome shotgun (WGS) entry which is preliminary data.</text>
</comment>
<reference evidence="1" key="1">
    <citation type="journal article" date="2014" name="Front. Microbiol.">
        <title>High frequency of phylogenetically diverse reductive dehalogenase-homologous genes in deep subseafloor sedimentary metagenomes.</title>
        <authorList>
            <person name="Kawai M."/>
            <person name="Futagami T."/>
            <person name="Toyoda A."/>
            <person name="Takaki Y."/>
            <person name="Nishi S."/>
            <person name="Hori S."/>
            <person name="Arai W."/>
            <person name="Tsubouchi T."/>
            <person name="Morono Y."/>
            <person name="Uchiyama I."/>
            <person name="Ito T."/>
            <person name="Fujiyama A."/>
            <person name="Inagaki F."/>
            <person name="Takami H."/>
        </authorList>
    </citation>
    <scope>NUCLEOTIDE SEQUENCE</scope>
    <source>
        <strain evidence="1">Expedition CK06-06</strain>
    </source>
</reference>
<protein>
    <submittedName>
        <fullName evidence="1">Uncharacterized protein</fullName>
    </submittedName>
</protein>
<accession>X1IFQ3</accession>
<name>X1IFQ3_9ZZZZ</name>
<proteinExistence type="predicted"/>